<evidence type="ECO:0000313" key="2">
    <source>
        <dbReference type="Proteomes" id="UP000829291"/>
    </source>
</evidence>
<dbReference type="InParanoid" id="A0A6J0B8B0"/>
<name>A0A6J0B8B0_NEOLC</name>
<dbReference type="GeneID" id="107217997"/>
<dbReference type="Proteomes" id="UP000829291">
    <property type="component" value="Chromosome 3"/>
</dbReference>
<keyword evidence="2" id="KW-1185">Reference proteome</keyword>
<gene>
    <name evidence="3" type="primary">LOC107217997</name>
</gene>
<proteinExistence type="predicted"/>
<organism evidence="3">
    <name type="scientific">Neodiprion lecontei</name>
    <name type="common">Redheaded pine sawfly</name>
    <dbReference type="NCBI Taxonomy" id="441921"/>
    <lineage>
        <taxon>Eukaryota</taxon>
        <taxon>Metazoa</taxon>
        <taxon>Ecdysozoa</taxon>
        <taxon>Arthropoda</taxon>
        <taxon>Hexapoda</taxon>
        <taxon>Insecta</taxon>
        <taxon>Pterygota</taxon>
        <taxon>Neoptera</taxon>
        <taxon>Endopterygota</taxon>
        <taxon>Hymenoptera</taxon>
        <taxon>Tenthredinoidea</taxon>
        <taxon>Diprionidae</taxon>
        <taxon>Diprioninae</taxon>
        <taxon>Neodiprion</taxon>
    </lineage>
</organism>
<dbReference type="OrthoDB" id="6599871at2759"/>
<dbReference type="AlphaFoldDB" id="A0A6J0B8B0"/>
<dbReference type="InterPro" id="IPR027831">
    <property type="entry name" value="DUF4485"/>
</dbReference>
<sequence>MSTELRDSLIYDCNYNLFIVKTMLPNIRNIQDRQTAVRWLRYLKTGANTIDEMKLRNDFMYYLVLNVQEGTLKPPFDKPPLPGSSMISMANLLPGVSEGGVCDINPPKTIKSGDSVIAGGAQRSEIMRRSPDGGAFLASQPIPDVGAFCYLSVITKKPK</sequence>
<accession>A0A6J0B8B0</accession>
<dbReference type="KEGG" id="nlo:107217997"/>
<dbReference type="Pfam" id="PF14846">
    <property type="entry name" value="DUF4485"/>
    <property type="match status" value="1"/>
</dbReference>
<dbReference type="RefSeq" id="XP_015511215.1">
    <property type="nucleotide sequence ID" value="XM_015655729.1"/>
</dbReference>
<evidence type="ECO:0000259" key="1">
    <source>
        <dbReference type="Pfam" id="PF14846"/>
    </source>
</evidence>
<protein>
    <submittedName>
        <fullName evidence="3">Uncharacterized protein LOC107217997</fullName>
    </submittedName>
</protein>
<feature type="domain" description="DUF4485" evidence="1">
    <location>
        <begin position="11"/>
        <end position="83"/>
    </location>
</feature>
<reference evidence="3" key="1">
    <citation type="submission" date="2025-08" db="UniProtKB">
        <authorList>
            <consortium name="RefSeq"/>
        </authorList>
    </citation>
    <scope>IDENTIFICATION</scope>
    <source>
        <tissue evidence="3">Thorax and Abdomen</tissue>
    </source>
</reference>
<evidence type="ECO:0000313" key="3">
    <source>
        <dbReference type="RefSeq" id="XP_015511215.1"/>
    </source>
</evidence>